<evidence type="ECO:0000313" key="3">
    <source>
        <dbReference type="Proteomes" id="UP000578343"/>
    </source>
</evidence>
<sequence length="92" mass="10968">YAREIGIDPEKEPELLWLAREGVIAPLPPNWKPCQDTAGDIYYFNFATRQSSWDHPCDECYKQLVIQEREKLQACRLLEKEEEKKKEKKEKK</sequence>
<dbReference type="AlphaFoldDB" id="A0A7K9E068"/>
<dbReference type="SUPFAM" id="SSF51045">
    <property type="entry name" value="WW domain"/>
    <property type="match status" value="1"/>
</dbReference>
<protein>
    <submittedName>
        <fullName evidence="2">CE164 protein</fullName>
    </submittedName>
</protein>
<gene>
    <name evidence="2" type="primary">Cep164_0</name>
    <name evidence="2" type="ORF">BARMAR_R10737</name>
</gene>
<evidence type="ECO:0000313" key="2">
    <source>
        <dbReference type="EMBL" id="NXG69832.1"/>
    </source>
</evidence>
<dbReference type="InterPro" id="IPR053233">
    <property type="entry name" value="ABRA-related"/>
</dbReference>
<keyword evidence="3" id="KW-1185">Reference proteome</keyword>
<dbReference type="Proteomes" id="UP000578343">
    <property type="component" value="Unassembled WGS sequence"/>
</dbReference>
<dbReference type="PANTHER" id="PTHR21715">
    <property type="entry name" value="RH04127P"/>
    <property type="match status" value="1"/>
</dbReference>
<comment type="caution">
    <text evidence="2">The sequence shown here is derived from an EMBL/GenBank/DDBJ whole genome shotgun (WGS) entry which is preliminary data.</text>
</comment>
<feature type="non-terminal residue" evidence="2">
    <location>
        <position position="92"/>
    </location>
</feature>
<dbReference type="CDD" id="cd00201">
    <property type="entry name" value="WW"/>
    <property type="match status" value="1"/>
</dbReference>
<accession>A0A7K9E068</accession>
<feature type="non-terminal residue" evidence="2">
    <location>
        <position position="1"/>
    </location>
</feature>
<dbReference type="PROSITE" id="PS50020">
    <property type="entry name" value="WW_DOMAIN_2"/>
    <property type="match status" value="1"/>
</dbReference>
<dbReference type="PANTHER" id="PTHR21715:SF0">
    <property type="entry name" value="RH04127P"/>
    <property type="match status" value="1"/>
</dbReference>
<evidence type="ECO:0000259" key="1">
    <source>
        <dbReference type="PROSITE" id="PS50020"/>
    </source>
</evidence>
<organism evidence="2 3">
    <name type="scientific">Baryphthengus martii</name>
    <name type="common">Rufous motmot</name>
    <dbReference type="NCBI Taxonomy" id="176943"/>
    <lineage>
        <taxon>Eukaryota</taxon>
        <taxon>Metazoa</taxon>
        <taxon>Chordata</taxon>
        <taxon>Craniata</taxon>
        <taxon>Vertebrata</taxon>
        <taxon>Euteleostomi</taxon>
        <taxon>Archelosauria</taxon>
        <taxon>Archosauria</taxon>
        <taxon>Dinosauria</taxon>
        <taxon>Saurischia</taxon>
        <taxon>Theropoda</taxon>
        <taxon>Coelurosauria</taxon>
        <taxon>Aves</taxon>
        <taxon>Neognathae</taxon>
        <taxon>Neoaves</taxon>
        <taxon>Telluraves</taxon>
        <taxon>Coraciimorphae</taxon>
        <taxon>Coraciiformes</taxon>
        <taxon>Momotidae</taxon>
        <taxon>Baryphthengus</taxon>
    </lineage>
</organism>
<dbReference type="InterPro" id="IPR001202">
    <property type="entry name" value="WW_dom"/>
</dbReference>
<name>A0A7K9E068_BARMA</name>
<dbReference type="EMBL" id="VWZK01003498">
    <property type="protein sequence ID" value="NXG69832.1"/>
    <property type="molecule type" value="Genomic_DNA"/>
</dbReference>
<dbReference type="OrthoDB" id="6344460at2759"/>
<dbReference type="Pfam" id="PF00397">
    <property type="entry name" value="WW"/>
    <property type="match status" value="1"/>
</dbReference>
<dbReference type="SMART" id="SM00456">
    <property type="entry name" value="WW"/>
    <property type="match status" value="1"/>
</dbReference>
<feature type="domain" description="WW" evidence="1">
    <location>
        <begin position="25"/>
        <end position="58"/>
    </location>
</feature>
<proteinExistence type="predicted"/>
<reference evidence="2 3" key="1">
    <citation type="submission" date="2019-09" db="EMBL/GenBank/DDBJ databases">
        <title>Bird 10,000 Genomes (B10K) Project - Family phase.</title>
        <authorList>
            <person name="Zhang G."/>
        </authorList>
    </citation>
    <scope>NUCLEOTIDE SEQUENCE [LARGE SCALE GENOMIC DNA]</scope>
    <source>
        <strain evidence="2">B10K-DU-001-21</strain>
        <tissue evidence="2">Muscle</tissue>
    </source>
</reference>
<dbReference type="PROSITE" id="PS01159">
    <property type="entry name" value="WW_DOMAIN_1"/>
    <property type="match status" value="1"/>
</dbReference>
<dbReference type="Gene3D" id="3.30.1470.10">
    <property type="entry name" value="Photosystem I PsaD, reaction center subunit II"/>
    <property type="match status" value="1"/>
</dbReference>
<dbReference type="InterPro" id="IPR036020">
    <property type="entry name" value="WW_dom_sf"/>
</dbReference>